<dbReference type="EMBL" id="QICN01000002">
    <property type="protein sequence ID" value="PXV70183.1"/>
    <property type="molecule type" value="Genomic_DNA"/>
</dbReference>
<evidence type="ECO:0000313" key="3">
    <source>
        <dbReference type="EMBL" id="PXV70183.1"/>
    </source>
</evidence>
<sequence>MRLSGHVCVLAAVSMLLAACGGGDSSGAAPAQNDGAVPSASPTPAVASTPTPSATATPTPTATPAPAATPTAAPTPSPAPTSTPAATPTPTPTPTPLPTPTPEPTKLNCPPVPPSGATPASAVHPVFAWQKNWQICDVSFDSQMHGTRLYGVLFAPAGTDLSGSVLPAVVITPASGGGDESMYHWAARDLAGHGYIAVTVDPQGVGRSPGNAPEQDLNNYADATVSALNFLLSERNPARAYTDVTRLGAAGHSLSARAVSWQQGEDRRLRAIVAWDNLSSTRHGDPGTPSQGGLGGALISGELTRPNAPVTPLVPAMGQASDDPGTSNPPPDRKKYAYDYWRRAGLASMQVVMRDLRHEAWAQYSTQNSEADSQRLRRMAHLTRAWFDLWLKRDDTAVSRLRSRSVAGTDAAAVYSAKFRSALYLPAYGIDCADLLADGCLQAD</sequence>
<dbReference type="SUPFAM" id="SSF53474">
    <property type="entry name" value="alpha/beta-Hydrolases"/>
    <property type="match status" value="1"/>
</dbReference>
<feature type="compositionally biased region" description="Pro residues" evidence="1">
    <location>
        <begin position="73"/>
        <end position="103"/>
    </location>
</feature>
<organism evidence="3 4">
    <name type="scientific">Sinimarinibacterium flocculans</name>
    <dbReference type="NCBI Taxonomy" id="985250"/>
    <lineage>
        <taxon>Bacteria</taxon>
        <taxon>Pseudomonadati</taxon>
        <taxon>Pseudomonadota</taxon>
        <taxon>Gammaproteobacteria</taxon>
        <taxon>Nevskiales</taxon>
        <taxon>Nevskiaceae</taxon>
        <taxon>Sinimarinibacterium</taxon>
    </lineage>
</organism>
<dbReference type="PROSITE" id="PS51257">
    <property type="entry name" value="PROKAR_LIPOPROTEIN"/>
    <property type="match status" value="1"/>
</dbReference>
<dbReference type="Proteomes" id="UP000248330">
    <property type="component" value="Unassembled WGS sequence"/>
</dbReference>
<reference evidence="3 4" key="1">
    <citation type="submission" date="2018-04" db="EMBL/GenBank/DDBJ databases">
        <title>Genomic Encyclopedia of Type Strains, Phase IV (KMG-IV): sequencing the most valuable type-strain genomes for metagenomic binning, comparative biology and taxonomic classification.</title>
        <authorList>
            <person name="Goeker M."/>
        </authorList>
    </citation>
    <scope>NUCLEOTIDE SEQUENCE [LARGE SCALE GENOMIC DNA]</scope>
    <source>
        <strain evidence="3 4">DSM 104150</strain>
    </source>
</reference>
<feature type="chain" id="PRO_5016395973" evidence="2">
    <location>
        <begin position="19"/>
        <end position="444"/>
    </location>
</feature>
<feature type="region of interest" description="Disordered" evidence="1">
    <location>
        <begin position="304"/>
        <end position="333"/>
    </location>
</feature>
<dbReference type="Gene3D" id="3.40.50.1820">
    <property type="entry name" value="alpha/beta hydrolase"/>
    <property type="match status" value="1"/>
</dbReference>
<feature type="signal peptide" evidence="2">
    <location>
        <begin position="1"/>
        <end position="18"/>
    </location>
</feature>
<keyword evidence="4" id="KW-1185">Reference proteome</keyword>
<protein>
    <submittedName>
        <fullName evidence="3">Uncharacterized protein</fullName>
    </submittedName>
</protein>
<evidence type="ECO:0000256" key="2">
    <source>
        <dbReference type="SAM" id="SignalP"/>
    </source>
</evidence>
<feature type="compositionally biased region" description="Low complexity" evidence="1">
    <location>
        <begin position="38"/>
        <end position="72"/>
    </location>
</feature>
<proteinExistence type="predicted"/>
<evidence type="ECO:0000313" key="4">
    <source>
        <dbReference type="Proteomes" id="UP000248330"/>
    </source>
</evidence>
<dbReference type="InterPro" id="IPR050261">
    <property type="entry name" value="FrsA_esterase"/>
</dbReference>
<feature type="region of interest" description="Disordered" evidence="1">
    <location>
        <begin position="23"/>
        <end position="119"/>
    </location>
</feature>
<dbReference type="PANTHER" id="PTHR22946">
    <property type="entry name" value="DIENELACTONE HYDROLASE DOMAIN-CONTAINING PROTEIN-RELATED"/>
    <property type="match status" value="1"/>
</dbReference>
<dbReference type="AlphaFoldDB" id="A0A318ECF4"/>
<name>A0A318ECF4_9GAMM</name>
<dbReference type="InterPro" id="IPR029058">
    <property type="entry name" value="AB_hydrolase_fold"/>
</dbReference>
<comment type="caution">
    <text evidence="3">The sequence shown here is derived from an EMBL/GenBank/DDBJ whole genome shotgun (WGS) entry which is preliminary data.</text>
</comment>
<evidence type="ECO:0000256" key="1">
    <source>
        <dbReference type="SAM" id="MobiDB-lite"/>
    </source>
</evidence>
<accession>A0A318ECF4</accession>
<keyword evidence="2" id="KW-0732">Signal</keyword>
<gene>
    <name evidence="3" type="ORF">C8D93_10235</name>
</gene>